<feature type="chain" id="PRO_5014746919" evidence="1">
    <location>
        <begin position="18"/>
        <end position="74"/>
    </location>
</feature>
<protein>
    <submittedName>
        <fullName evidence="2">Putative secreted protein</fullName>
    </submittedName>
</protein>
<accession>A0A2M4D992</accession>
<reference evidence="2" key="1">
    <citation type="submission" date="2018-01" db="EMBL/GenBank/DDBJ databases">
        <title>An insight into the sialome of Amazonian anophelines.</title>
        <authorList>
            <person name="Ribeiro J.M."/>
            <person name="Scarpassa V."/>
            <person name="Calvo E."/>
        </authorList>
    </citation>
    <scope>NUCLEOTIDE SEQUENCE</scope>
</reference>
<dbReference type="EMBL" id="GGFL01009460">
    <property type="protein sequence ID" value="MBW73638.1"/>
    <property type="molecule type" value="Transcribed_RNA"/>
</dbReference>
<evidence type="ECO:0000313" key="2">
    <source>
        <dbReference type="EMBL" id="MBW73638.1"/>
    </source>
</evidence>
<dbReference type="AlphaFoldDB" id="A0A2M4D992"/>
<keyword evidence="1" id="KW-0732">Signal</keyword>
<name>A0A2M4D992_ANODA</name>
<evidence type="ECO:0000256" key="1">
    <source>
        <dbReference type="SAM" id="SignalP"/>
    </source>
</evidence>
<proteinExistence type="predicted"/>
<feature type="signal peptide" evidence="1">
    <location>
        <begin position="1"/>
        <end position="17"/>
    </location>
</feature>
<sequence length="74" mass="8667">MFKDMFLLLLESHQLLALEEVSWYRKERAEGIECDFIVVASGLNAIFTPSYPQSFADWTCFWSLHCVPTDWFSV</sequence>
<organism evidence="2">
    <name type="scientific">Anopheles darlingi</name>
    <name type="common">Mosquito</name>
    <dbReference type="NCBI Taxonomy" id="43151"/>
    <lineage>
        <taxon>Eukaryota</taxon>
        <taxon>Metazoa</taxon>
        <taxon>Ecdysozoa</taxon>
        <taxon>Arthropoda</taxon>
        <taxon>Hexapoda</taxon>
        <taxon>Insecta</taxon>
        <taxon>Pterygota</taxon>
        <taxon>Neoptera</taxon>
        <taxon>Endopterygota</taxon>
        <taxon>Diptera</taxon>
        <taxon>Nematocera</taxon>
        <taxon>Culicoidea</taxon>
        <taxon>Culicidae</taxon>
        <taxon>Anophelinae</taxon>
        <taxon>Anopheles</taxon>
    </lineage>
</organism>